<dbReference type="SUPFAM" id="SSF46938">
    <property type="entry name" value="CRAL/TRIO N-terminal domain"/>
    <property type="match status" value="1"/>
</dbReference>
<dbReference type="EMBL" id="JH767135">
    <property type="protein sequence ID" value="EQC40962.1"/>
    <property type="molecule type" value="Genomic_DNA"/>
</dbReference>
<dbReference type="GeneID" id="19942752"/>
<dbReference type="GO" id="GO:0008526">
    <property type="term" value="F:phosphatidylinositol transfer activity"/>
    <property type="evidence" value="ECO:0007669"/>
    <property type="project" value="TreeGrafter"/>
</dbReference>
<dbReference type="SUPFAM" id="SSF52087">
    <property type="entry name" value="CRAL/TRIO domain"/>
    <property type="match status" value="1"/>
</dbReference>
<name>T0SDR1_SAPDV</name>
<evidence type="ECO:0000313" key="4">
    <source>
        <dbReference type="Proteomes" id="UP000030762"/>
    </source>
</evidence>
<feature type="compositionally biased region" description="Basic residues" evidence="1">
    <location>
        <begin position="70"/>
        <end position="79"/>
    </location>
</feature>
<organism evidence="3 4">
    <name type="scientific">Saprolegnia diclina (strain VS20)</name>
    <dbReference type="NCBI Taxonomy" id="1156394"/>
    <lineage>
        <taxon>Eukaryota</taxon>
        <taxon>Sar</taxon>
        <taxon>Stramenopiles</taxon>
        <taxon>Oomycota</taxon>
        <taxon>Saprolegniomycetes</taxon>
        <taxon>Saprolegniales</taxon>
        <taxon>Saprolegniaceae</taxon>
        <taxon>Saprolegnia</taxon>
    </lineage>
</organism>
<feature type="domain" description="CRAL-TRIO" evidence="2">
    <location>
        <begin position="220"/>
        <end position="381"/>
    </location>
</feature>
<keyword evidence="4" id="KW-1185">Reference proteome</keyword>
<reference evidence="3 4" key="1">
    <citation type="submission" date="2012-04" db="EMBL/GenBank/DDBJ databases">
        <title>The Genome Sequence of Saprolegnia declina VS20.</title>
        <authorList>
            <consortium name="The Broad Institute Genome Sequencing Platform"/>
            <person name="Russ C."/>
            <person name="Nusbaum C."/>
            <person name="Tyler B."/>
            <person name="van West P."/>
            <person name="Dieguez-Uribeondo J."/>
            <person name="de Bruijn I."/>
            <person name="Tripathy S."/>
            <person name="Jiang R."/>
            <person name="Young S.K."/>
            <person name="Zeng Q."/>
            <person name="Gargeya S."/>
            <person name="Fitzgerald M."/>
            <person name="Haas B."/>
            <person name="Abouelleil A."/>
            <person name="Alvarado L."/>
            <person name="Arachchi H.M."/>
            <person name="Berlin A."/>
            <person name="Chapman S.B."/>
            <person name="Goldberg J."/>
            <person name="Griggs A."/>
            <person name="Gujja S."/>
            <person name="Hansen M."/>
            <person name="Howarth C."/>
            <person name="Imamovic A."/>
            <person name="Larimer J."/>
            <person name="McCowen C."/>
            <person name="Montmayeur A."/>
            <person name="Murphy C."/>
            <person name="Neiman D."/>
            <person name="Pearson M."/>
            <person name="Priest M."/>
            <person name="Roberts A."/>
            <person name="Saif S."/>
            <person name="Shea T."/>
            <person name="Sisk P."/>
            <person name="Sykes S."/>
            <person name="Wortman J."/>
            <person name="Nusbaum C."/>
            <person name="Birren B."/>
        </authorList>
    </citation>
    <scope>NUCLEOTIDE SEQUENCE [LARGE SCALE GENOMIC DNA]</scope>
    <source>
        <strain evidence="3 4">VS20</strain>
    </source>
</reference>
<feature type="compositionally biased region" description="Polar residues" evidence="1">
    <location>
        <begin position="119"/>
        <end position="132"/>
    </location>
</feature>
<accession>T0SDR1</accession>
<evidence type="ECO:0000256" key="1">
    <source>
        <dbReference type="SAM" id="MobiDB-lite"/>
    </source>
</evidence>
<dbReference type="Pfam" id="PF00650">
    <property type="entry name" value="CRAL_TRIO"/>
    <property type="match status" value="1"/>
</dbReference>
<feature type="region of interest" description="Disordered" evidence="1">
    <location>
        <begin position="67"/>
        <end position="158"/>
    </location>
</feature>
<dbReference type="Gene3D" id="3.40.525.10">
    <property type="entry name" value="CRAL-TRIO lipid binding domain"/>
    <property type="match status" value="1"/>
</dbReference>
<feature type="compositionally biased region" description="Low complexity" evidence="1">
    <location>
        <begin position="140"/>
        <end position="153"/>
    </location>
</feature>
<dbReference type="InterPro" id="IPR036865">
    <property type="entry name" value="CRAL-TRIO_dom_sf"/>
</dbReference>
<evidence type="ECO:0000259" key="2">
    <source>
        <dbReference type="PROSITE" id="PS50191"/>
    </source>
</evidence>
<protein>
    <recommendedName>
        <fullName evidence="2">CRAL-TRIO domain-containing protein</fullName>
    </recommendedName>
</protein>
<dbReference type="InterPro" id="IPR052578">
    <property type="entry name" value="PI_Transfer_CRAL-TRIO"/>
</dbReference>
<dbReference type="InParanoid" id="T0SDR1"/>
<feature type="compositionally biased region" description="Polar residues" evidence="1">
    <location>
        <begin position="87"/>
        <end position="99"/>
    </location>
</feature>
<dbReference type="Proteomes" id="UP000030762">
    <property type="component" value="Unassembled WGS sequence"/>
</dbReference>
<evidence type="ECO:0000313" key="3">
    <source>
        <dbReference type="EMBL" id="EQC40962.1"/>
    </source>
</evidence>
<dbReference type="PANTHER" id="PTHR45824">
    <property type="entry name" value="GH16843P"/>
    <property type="match status" value="1"/>
</dbReference>
<dbReference type="SMART" id="SM00516">
    <property type="entry name" value="SEC14"/>
    <property type="match status" value="1"/>
</dbReference>
<dbReference type="CDD" id="cd00170">
    <property type="entry name" value="SEC14"/>
    <property type="match status" value="1"/>
</dbReference>
<proteinExistence type="predicted"/>
<dbReference type="AlphaFoldDB" id="T0SDR1"/>
<dbReference type="PROSITE" id="PS50191">
    <property type="entry name" value="CRAL_TRIO"/>
    <property type="match status" value="1"/>
</dbReference>
<dbReference type="VEuPathDB" id="FungiDB:SDRG_02025"/>
<dbReference type="InterPro" id="IPR036273">
    <property type="entry name" value="CRAL/TRIO_N_dom_sf"/>
</dbReference>
<dbReference type="InterPro" id="IPR001251">
    <property type="entry name" value="CRAL-TRIO_dom"/>
</dbReference>
<gene>
    <name evidence="3" type="ORF">SDRG_02025</name>
</gene>
<sequence>MGSSHVKPHEGMQWLAMSFLVILFLDSLAEVSFLQKVVLVVWCFLGKVYLHDLHAVEVLSSPSHFAPSLRRVHTPSRRSKSMDIKPSNPQEAVTPLTTPVPSPKVHRHASDLTLEKPTLRTTSMASNASTVCDSAPPSPTSSTTSTDESTSPDGLSPVEVERVQTFRKMLQSTEEAKFLLKDDYLHSVLSVPNRSIEYAAEKLNRILSWRTEYRAGSITSDEVAPQLRSGSMYWFGYDLKRRPILWLRPKKKDWSTMDKDLEVRTHVFMLELGIRELMPPGVSTFTLVTDCANVGYREVDMRLTKAMIEVCQGNYPDRIDNICVGPLTLLVKTLTKIISPLLPTRLREKAHFMDTPRVDLLKVMPPSVIPTFLGGSAEHTLHPSGDGYDFHYMLAAQRQRLEALLIDPVA</sequence>
<dbReference type="OrthoDB" id="75724at2759"/>
<dbReference type="PANTHER" id="PTHR45824:SF29">
    <property type="entry name" value="GH16843P"/>
    <property type="match status" value="1"/>
</dbReference>
<dbReference type="RefSeq" id="XP_008605806.1">
    <property type="nucleotide sequence ID" value="XM_008607584.1"/>
</dbReference>
<feature type="compositionally biased region" description="Basic and acidic residues" evidence="1">
    <location>
        <begin position="108"/>
        <end position="118"/>
    </location>
</feature>
<dbReference type="eggNOG" id="KOG1470">
    <property type="taxonomic scope" value="Eukaryota"/>
</dbReference>
<dbReference type="OMA" id="DRIDNIC"/>